<dbReference type="EMBL" id="JRES01000930">
    <property type="protein sequence ID" value="KNC27219.1"/>
    <property type="molecule type" value="Genomic_DNA"/>
</dbReference>
<feature type="transmembrane region" description="Helical" evidence="1">
    <location>
        <begin position="362"/>
        <end position="382"/>
    </location>
</feature>
<dbReference type="AlphaFoldDB" id="A0A0L0C709"/>
<feature type="transmembrane region" description="Helical" evidence="1">
    <location>
        <begin position="88"/>
        <end position="107"/>
    </location>
</feature>
<dbReference type="OMA" id="REKRNCM"/>
<keyword evidence="1" id="KW-0812">Transmembrane</keyword>
<feature type="transmembrane region" description="Helical" evidence="1">
    <location>
        <begin position="175"/>
        <end position="201"/>
    </location>
</feature>
<organism evidence="2 3">
    <name type="scientific">Lucilia cuprina</name>
    <name type="common">Green bottle fly</name>
    <name type="synonym">Australian sheep blowfly</name>
    <dbReference type="NCBI Taxonomy" id="7375"/>
    <lineage>
        <taxon>Eukaryota</taxon>
        <taxon>Metazoa</taxon>
        <taxon>Ecdysozoa</taxon>
        <taxon>Arthropoda</taxon>
        <taxon>Hexapoda</taxon>
        <taxon>Insecta</taxon>
        <taxon>Pterygota</taxon>
        <taxon>Neoptera</taxon>
        <taxon>Endopterygota</taxon>
        <taxon>Diptera</taxon>
        <taxon>Brachycera</taxon>
        <taxon>Muscomorpha</taxon>
        <taxon>Oestroidea</taxon>
        <taxon>Calliphoridae</taxon>
        <taxon>Luciliinae</taxon>
        <taxon>Lucilia</taxon>
    </lineage>
</organism>
<reference evidence="2 3" key="1">
    <citation type="journal article" date="2015" name="Nat. Commun.">
        <title>Lucilia cuprina genome unlocks parasitic fly biology to underpin future interventions.</title>
        <authorList>
            <person name="Anstead C.A."/>
            <person name="Korhonen P.K."/>
            <person name="Young N.D."/>
            <person name="Hall R.S."/>
            <person name="Jex A.R."/>
            <person name="Murali S.C."/>
            <person name="Hughes D.S."/>
            <person name="Lee S.F."/>
            <person name="Perry T."/>
            <person name="Stroehlein A.J."/>
            <person name="Ansell B.R."/>
            <person name="Breugelmans B."/>
            <person name="Hofmann A."/>
            <person name="Qu J."/>
            <person name="Dugan S."/>
            <person name="Lee S.L."/>
            <person name="Chao H."/>
            <person name="Dinh H."/>
            <person name="Han Y."/>
            <person name="Doddapaneni H.V."/>
            <person name="Worley K.C."/>
            <person name="Muzny D.M."/>
            <person name="Ioannidis P."/>
            <person name="Waterhouse R.M."/>
            <person name="Zdobnov E.M."/>
            <person name="James P.J."/>
            <person name="Bagnall N.H."/>
            <person name="Kotze A.C."/>
            <person name="Gibbs R.A."/>
            <person name="Richards S."/>
            <person name="Batterham P."/>
            <person name="Gasser R.B."/>
        </authorList>
    </citation>
    <scope>NUCLEOTIDE SEQUENCE [LARGE SCALE GENOMIC DNA]</scope>
    <source>
        <strain evidence="2 3">LS</strain>
        <tissue evidence="2">Full body</tissue>
    </source>
</reference>
<protein>
    <submittedName>
        <fullName evidence="2">Putative gustatory receptor 47b</fullName>
    </submittedName>
</protein>
<accession>A0A0L0C709</accession>
<dbReference type="Proteomes" id="UP000037069">
    <property type="component" value="Unassembled WGS sequence"/>
</dbReference>
<name>A0A0L0C709_LUCCU</name>
<proteinExistence type="predicted"/>
<keyword evidence="3" id="KW-1185">Reference proteome</keyword>
<comment type="caution">
    <text evidence="2">The sequence shown here is derived from an EMBL/GenBank/DDBJ whole genome shotgun (WGS) entry which is preliminary data.</text>
</comment>
<keyword evidence="1" id="KW-0472">Membrane</keyword>
<keyword evidence="2" id="KW-0675">Receptor</keyword>
<evidence type="ECO:0000313" key="2">
    <source>
        <dbReference type="EMBL" id="KNC27219.1"/>
    </source>
</evidence>
<keyword evidence="1" id="KW-1133">Transmembrane helix</keyword>
<gene>
    <name evidence="2" type="ORF">FF38_02656</name>
</gene>
<sequence>MSGETHSRATSIHQCFNLIYVYLYHTGCLGCKIKNGKELYCKKWYRLYSYIYRSIYLTGLIGGFLYKIYDEELNEAMMGILTPVVKVILTFECFICPISYVEVTFYMDWYCDKYLKLANTLQSLDEQLKMNFPSIQWNYHKSTRKYNPMTVGIYGFYSIVSTIYIFHIAHCRCGWFSSTILSLCYACVTGAPAFAGFLFIGNMDMLRLRFRLIRKLLQLQFVNKHTKSRHMHAEDVAKFKFLIVTLNQVFCVVSGSGLFHDFAITTSLGYLLCSKALDTKAKWYEYVFVSLFMVPRIYKVLTTSIYGYTTQKERKNCSREFVKIESNFKKSTIIRQPLEDFLHWSMHNNYSIKVGKILNCNLSLIFLTLNSVVNYILIYIQLQFQQNSIVNRFMNNVELITNDAEVL</sequence>
<evidence type="ECO:0000256" key="1">
    <source>
        <dbReference type="SAM" id="Phobius"/>
    </source>
</evidence>
<feature type="transmembrane region" description="Helical" evidence="1">
    <location>
        <begin position="50"/>
        <end position="68"/>
    </location>
</feature>
<dbReference type="OrthoDB" id="8016547at2759"/>
<evidence type="ECO:0000313" key="3">
    <source>
        <dbReference type="Proteomes" id="UP000037069"/>
    </source>
</evidence>
<feature type="transmembrane region" description="Helical" evidence="1">
    <location>
        <begin position="151"/>
        <end position="169"/>
    </location>
</feature>